<dbReference type="InterPro" id="IPR038526">
    <property type="entry name" value="Ribosomal_eL22_sf"/>
</dbReference>
<dbReference type="AlphaFoldDB" id="X1GGF9"/>
<reference evidence="1" key="1">
    <citation type="journal article" date="2014" name="Front. Microbiol.">
        <title>High frequency of phylogenetically diverse reductive dehalogenase-homologous genes in deep subseafloor sedimentary metagenomes.</title>
        <authorList>
            <person name="Kawai M."/>
            <person name="Futagami T."/>
            <person name="Toyoda A."/>
            <person name="Takaki Y."/>
            <person name="Nishi S."/>
            <person name="Hori S."/>
            <person name="Arai W."/>
            <person name="Tsubouchi T."/>
            <person name="Morono Y."/>
            <person name="Uchiyama I."/>
            <person name="Ito T."/>
            <person name="Fujiyama A."/>
            <person name="Inagaki F."/>
            <person name="Takami H."/>
        </authorList>
    </citation>
    <scope>NUCLEOTIDE SEQUENCE</scope>
    <source>
        <strain evidence="1">Expedition CK06-06</strain>
    </source>
</reference>
<dbReference type="EMBL" id="BARU01008665">
    <property type="protein sequence ID" value="GAH43910.1"/>
    <property type="molecule type" value="Genomic_DNA"/>
</dbReference>
<proteinExistence type="predicted"/>
<organism evidence="1">
    <name type="scientific">marine sediment metagenome</name>
    <dbReference type="NCBI Taxonomy" id="412755"/>
    <lineage>
        <taxon>unclassified sequences</taxon>
        <taxon>metagenomes</taxon>
        <taxon>ecological metagenomes</taxon>
    </lineage>
</organism>
<comment type="caution">
    <text evidence="1">The sequence shown here is derived from an EMBL/GenBank/DDBJ whole genome shotgun (WGS) entry which is preliminary data.</text>
</comment>
<protein>
    <submittedName>
        <fullName evidence="1">Uncharacterized protein</fullName>
    </submittedName>
</protein>
<accession>X1GGF9</accession>
<evidence type="ECO:0000313" key="1">
    <source>
        <dbReference type="EMBL" id="GAH43910.1"/>
    </source>
</evidence>
<gene>
    <name evidence="1" type="ORF">S03H2_16886</name>
</gene>
<name>X1GGF9_9ZZZZ</name>
<dbReference type="Gene3D" id="3.30.1360.210">
    <property type="match status" value="1"/>
</dbReference>
<sequence length="103" mass="12276">MSENDTKELTIEVKDLSIEKEQHVDDLLRFLEEQLPQIELSRSGNEVGVVMPSEMSRRAIKLRIKKFLHRKNLTEKFRPISYKTSDNQGYMIKEKRTLELTYY</sequence>